<reference evidence="2" key="2">
    <citation type="submission" date="2021-08" db="EMBL/GenBank/DDBJ databases">
        <authorList>
            <person name="Tani A."/>
            <person name="Ola A."/>
            <person name="Ogura Y."/>
            <person name="Katsura K."/>
            <person name="Hayashi T."/>
        </authorList>
    </citation>
    <scope>NUCLEOTIDE SEQUENCE</scope>
    <source>
        <strain evidence="2">NBRC 15689</strain>
    </source>
</reference>
<dbReference type="EMBL" id="BPQV01000009">
    <property type="protein sequence ID" value="GJE28357.1"/>
    <property type="molecule type" value="Genomic_DNA"/>
</dbReference>
<protein>
    <submittedName>
        <fullName evidence="2">Uncharacterized protein</fullName>
    </submittedName>
</protein>
<reference evidence="2" key="1">
    <citation type="journal article" date="2021" name="Front. Microbiol.">
        <title>Comprehensive Comparative Genomics and Phenotyping of Methylobacterium Species.</title>
        <authorList>
            <person name="Alessa O."/>
            <person name="Ogura Y."/>
            <person name="Fujitani Y."/>
            <person name="Takami H."/>
            <person name="Hayashi T."/>
            <person name="Sahin N."/>
            <person name="Tani A."/>
        </authorList>
    </citation>
    <scope>NUCLEOTIDE SEQUENCE</scope>
    <source>
        <strain evidence="2">NBRC 15689</strain>
    </source>
</reference>
<evidence type="ECO:0000313" key="3">
    <source>
        <dbReference type="Proteomes" id="UP001055156"/>
    </source>
</evidence>
<gene>
    <name evidence="2" type="ORF">LKMONMHP_3227</name>
</gene>
<proteinExistence type="predicted"/>
<feature type="compositionally biased region" description="Basic and acidic residues" evidence="1">
    <location>
        <begin position="34"/>
        <end position="46"/>
    </location>
</feature>
<evidence type="ECO:0000256" key="1">
    <source>
        <dbReference type="SAM" id="MobiDB-lite"/>
    </source>
</evidence>
<evidence type="ECO:0000313" key="2">
    <source>
        <dbReference type="EMBL" id="GJE28357.1"/>
    </source>
</evidence>
<feature type="compositionally biased region" description="Basic and acidic residues" evidence="1">
    <location>
        <begin position="1"/>
        <end position="20"/>
    </location>
</feature>
<comment type="caution">
    <text evidence="2">The sequence shown here is derived from an EMBL/GenBank/DDBJ whole genome shotgun (WGS) entry which is preliminary data.</text>
</comment>
<accession>A0ABQ4TEA9</accession>
<keyword evidence="3" id="KW-1185">Reference proteome</keyword>
<name>A0ABQ4TEA9_METOR</name>
<dbReference type="Proteomes" id="UP001055156">
    <property type="component" value="Unassembled WGS sequence"/>
</dbReference>
<dbReference type="RefSeq" id="WP_238312297.1">
    <property type="nucleotide sequence ID" value="NZ_BPQV01000009.1"/>
</dbReference>
<feature type="region of interest" description="Disordered" evidence="1">
    <location>
        <begin position="1"/>
        <end position="60"/>
    </location>
</feature>
<sequence length="60" mass="6298">MFQADRDKDRDRDGTEHPASDEGGGARRNIAPDAVKDPNEKTDGKPGHPGQGEEADPGAG</sequence>
<organism evidence="2 3">
    <name type="scientific">Methylobacterium organophilum</name>
    <dbReference type="NCBI Taxonomy" id="410"/>
    <lineage>
        <taxon>Bacteria</taxon>
        <taxon>Pseudomonadati</taxon>
        <taxon>Pseudomonadota</taxon>
        <taxon>Alphaproteobacteria</taxon>
        <taxon>Hyphomicrobiales</taxon>
        <taxon>Methylobacteriaceae</taxon>
        <taxon>Methylobacterium</taxon>
    </lineage>
</organism>